<proteinExistence type="predicted"/>
<keyword evidence="2" id="KW-1185">Reference proteome</keyword>
<dbReference type="Proteomes" id="UP001281147">
    <property type="component" value="Unassembled WGS sequence"/>
</dbReference>
<accession>A0ACC3NAG5</accession>
<sequence length="123" mass="14535">MDDMRRNQLEGFVKQPPFTRTCREILEEALPLFYQDTIFVVSCHWQQQTERVEWLQAIGQKNRSLLKHLHFTDTPDLKAFAKIEEDLTVEKTKASEYVLKSLHGLSLQEVENRHGRIFQVSFT</sequence>
<gene>
    <name evidence="1" type="ORF">LTR37_008414</name>
</gene>
<organism evidence="1 2">
    <name type="scientific">Vermiconidia calcicola</name>
    <dbReference type="NCBI Taxonomy" id="1690605"/>
    <lineage>
        <taxon>Eukaryota</taxon>
        <taxon>Fungi</taxon>
        <taxon>Dikarya</taxon>
        <taxon>Ascomycota</taxon>
        <taxon>Pezizomycotina</taxon>
        <taxon>Dothideomycetes</taxon>
        <taxon>Dothideomycetidae</taxon>
        <taxon>Mycosphaerellales</taxon>
        <taxon>Extremaceae</taxon>
        <taxon>Vermiconidia</taxon>
    </lineage>
</organism>
<evidence type="ECO:0000313" key="1">
    <source>
        <dbReference type="EMBL" id="KAK3713456.1"/>
    </source>
</evidence>
<dbReference type="EMBL" id="JAUTXU010000062">
    <property type="protein sequence ID" value="KAK3713456.1"/>
    <property type="molecule type" value="Genomic_DNA"/>
</dbReference>
<name>A0ACC3NAG5_9PEZI</name>
<reference evidence="1" key="1">
    <citation type="submission" date="2023-07" db="EMBL/GenBank/DDBJ databases">
        <title>Black Yeasts Isolated from many extreme environments.</title>
        <authorList>
            <person name="Coleine C."/>
            <person name="Stajich J.E."/>
            <person name="Selbmann L."/>
        </authorList>
    </citation>
    <scope>NUCLEOTIDE SEQUENCE</scope>
    <source>
        <strain evidence="1">CCFEE 5714</strain>
    </source>
</reference>
<protein>
    <submittedName>
        <fullName evidence="1">Uncharacterized protein</fullName>
    </submittedName>
</protein>
<comment type="caution">
    <text evidence="1">The sequence shown here is derived from an EMBL/GenBank/DDBJ whole genome shotgun (WGS) entry which is preliminary data.</text>
</comment>
<evidence type="ECO:0000313" key="2">
    <source>
        <dbReference type="Proteomes" id="UP001281147"/>
    </source>
</evidence>